<dbReference type="InterPro" id="IPR000315">
    <property type="entry name" value="Znf_B-box"/>
</dbReference>
<dbReference type="PRINTS" id="PR01407">
    <property type="entry name" value="BUTYPHLNCDUF"/>
</dbReference>
<keyword evidence="2" id="KW-0479">Metal-binding</keyword>
<evidence type="ECO:0000313" key="13">
    <source>
        <dbReference type="EMBL" id="DBA23946.1"/>
    </source>
</evidence>
<dbReference type="InterPro" id="IPR051051">
    <property type="entry name" value="E3_ubiq-ligase_TRIM/RNF"/>
</dbReference>
<evidence type="ECO:0000256" key="1">
    <source>
        <dbReference type="ARBA" id="ARBA00022588"/>
    </source>
</evidence>
<dbReference type="InterPro" id="IPR006574">
    <property type="entry name" value="PRY"/>
</dbReference>
<dbReference type="EMBL" id="DYDO01000005">
    <property type="protein sequence ID" value="DBA23946.1"/>
    <property type="molecule type" value="Genomic_DNA"/>
</dbReference>
<dbReference type="Pfam" id="PF13765">
    <property type="entry name" value="PRY"/>
    <property type="match status" value="1"/>
</dbReference>
<gene>
    <name evidence="13" type="ORF">GDO54_011657</name>
</gene>
<dbReference type="PROSITE" id="PS50188">
    <property type="entry name" value="B302_SPRY"/>
    <property type="match status" value="1"/>
</dbReference>
<reference evidence="13" key="1">
    <citation type="thesis" date="2020" institute="ProQuest LLC" country="789 East Eisenhower Parkway, Ann Arbor, MI, USA">
        <title>Comparative Genomics and Chromosome Evolution.</title>
        <authorList>
            <person name="Mudd A.B."/>
        </authorList>
    </citation>
    <scope>NUCLEOTIDE SEQUENCE</scope>
    <source>
        <strain evidence="13">1538</strain>
        <tissue evidence="13">Blood</tissue>
    </source>
</reference>
<evidence type="ECO:0000256" key="9">
    <source>
        <dbReference type="SAM" id="Coils"/>
    </source>
</evidence>
<keyword evidence="3 8" id="KW-0863">Zinc-finger</keyword>
<organism evidence="13 14">
    <name type="scientific">Pyxicephalus adspersus</name>
    <name type="common">African bullfrog</name>
    <dbReference type="NCBI Taxonomy" id="30357"/>
    <lineage>
        <taxon>Eukaryota</taxon>
        <taxon>Metazoa</taxon>
        <taxon>Chordata</taxon>
        <taxon>Craniata</taxon>
        <taxon>Vertebrata</taxon>
        <taxon>Euteleostomi</taxon>
        <taxon>Amphibia</taxon>
        <taxon>Batrachia</taxon>
        <taxon>Anura</taxon>
        <taxon>Neobatrachia</taxon>
        <taxon>Ranoidea</taxon>
        <taxon>Pyxicephalidae</taxon>
        <taxon>Pyxicephalinae</taxon>
        <taxon>Pyxicephalus</taxon>
    </lineage>
</organism>
<dbReference type="InterPro" id="IPR001870">
    <property type="entry name" value="B30.2/SPRY"/>
</dbReference>
<dbReference type="Gene3D" id="2.60.120.920">
    <property type="match status" value="1"/>
</dbReference>
<keyword evidence="5" id="KW-0862">Zinc</keyword>
<evidence type="ECO:0000256" key="5">
    <source>
        <dbReference type="ARBA" id="ARBA00022833"/>
    </source>
</evidence>
<dbReference type="PANTHER" id="PTHR25465">
    <property type="entry name" value="B-BOX DOMAIN CONTAINING"/>
    <property type="match status" value="1"/>
</dbReference>
<dbReference type="Pfam" id="PF00622">
    <property type="entry name" value="SPRY"/>
    <property type="match status" value="1"/>
</dbReference>
<dbReference type="SUPFAM" id="SSF57845">
    <property type="entry name" value="B-box zinc-binding domain"/>
    <property type="match status" value="1"/>
</dbReference>
<dbReference type="Pfam" id="PF25600">
    <property type="entry name" value="TRIM_CC"/>
    <property type="match status" value="1"/>
</dbReference>
<dbReference type="SMART" id="SM00336">
    <property type="entry name" value="BBOX"/>
    <property type="match status" value="1"/>
</dbReference>
<dbReference type="InterPro" id="IPR043136">
    <property type="entry name" value="B30.2/SPRY_sf"/>
</dbReference>
<evidence type="ECO:0000256" key="3">
    <source>
        <dbReference type="ARBA" id="ARBA00022771"/>
    </source>
</evidence>
<sequence length="523" mass="60025">MAFADLTQALDCSICLNIYTDPVNLRCGHNFCRVCIDRVLDTQERSGGYSCPECRKRFLDRPALQRNIALCNIVETFRSTPPDRQETGIFCTYCIHTPVPAVKSCLLCEASLCDNHLRVHSKSPEHVLTDPTTSMEKRKCSVHRELLKYYCPADATCICVSCSLVGEHQGHKMKTLEEASEQIKQKLQHVQQKLIIEREQIEKRVQTLQGHRRNVQKKASGLTETVTTVFRDIRRQLEDLEKRVLSEISRQEEQLSLSLSDMIQQLEIKKDEMSRKMGHIEELCNMTDPLTFLQESDTQDLSGTGDGDNEDRGRHEELIHDGRSLDVVGVSHTLNTRLSDIIKDVNACFNIQEAPDVLLDVNTAHDYLQISDDMKTVSLSDKGQNRPETPERFENCIQVICRMRFSSGRHYWDVDVSKSERWAVGMCYPSIERRGDHAGIGCNKKSWDMCRKNNRYFIEHDSKQMILPDIVSNTVRVYLDYEAGQLSFYDLSDPIRHLYTFTTTFTEPLHAALWLAEGRISIL</sequence>
<dbReference type="InterPro" id="IPR058030">
    <property type="entry name" value="TRIM8/14/16/25/29/45/65_CC"/>
</dbReference>
<evidence type="ECO:0000259" key="12">
    <source>
        <dbReference type="PROSITE" id="PS50188"/>
    </source>
</evidence>
<dbReference type="InterPro" id="IPR027370">
    <property type="entry name" value="Znf-RING_euk"/>
</dbReference>
<dbReference type="Proteomes" id="UP001181693">
    <property type="component" value="Unassembled WGS sequence"/>
</dbReference>
<feature type="domain" description="RING-type" evidence="10">
    <location>
        <begin position="12"/>
        <end position="55"/>
    </location>
</feature>
<dbReference type="InterPro" id="IPR003879">
    <property type="entry name" value="Butyrophylin_SPRY"/>
</dbReference>
<evidence type="ECO:0000259" key="10">
    <source>
        <dbReference type="PROSITE" id="PS50089"/>
    </source>
</evidence>
<dbReference type="InterPro" id="IPR001841">
    <property type="entry name" value="Znf_RING"/>
</dbReference>
<feature type="coiled-coil region" evidence="9">
    <location>
        <begin position="173"/>
        <end position="283"/>
    </location>
</feature>
<evidence type="ECO:0000256" key="2">
    <source>
        <dbReference type="ARBA" id="ARBA00022723"/>
    </source>
</evidence>
<dbReference type="Pfam" id="PF13445">
    <property type="entry name" value="zf-RING_UBOX"/>
    <property type="match status" value="1"/>
</dbReference>
<dbReference type="SUPFAM" id="SSF57850">
    <property type="entry name" value="RING/U-box"/>
    <property type="match status" value="1"/>
</dbReference>
<evidence type="ECO:0000259" key="11">
    <source>
        <dbReference type="PROSITE" id="PS50119"/>
    </source>
</evidence>
<dbReference type="InterPro" id="IPR017907">
    <property type="entry name" value="Znf_RING_CS"/>
</dbReference>
<accession>A0AAV3AHR0</accession>
<dbReference type="CDD" id="cd12891">
    <property type="entry name" value="SPRY_PRY_C-I_2"/>
    <property type="match status" value="1"/>
</dbReference>
<dbReference type="AlphaFoldDB" id="A0AAV3AHR0"/>
<evidence type="ECO:0000256" key="7">
    <source>
        <dbReference type="ARBA" id="ARBA00023054"/>
    </source>
</evidence>
<dbReference type="SMART" id="SM00502">
    <property type="entry name" value="BBC"/>
    <property type="match status" value="1"/>
</dbReference>
<evidence type="ECO:0000256" key="6">
    <source>
        <dbReference type="ARBA" id="ARBA00022859"/>
    </source>
</evidence>
<dbReference type="SMART" id="SM00449">
    <property type="entry name" value="SPRY"/>
    <property type="match status" value="1"/>
</dbReference>
<keyword evidence="6" id="KW-0391">Immunity</keyword>
<dbReference type="SUPFAM" id="SSF49899">
    <property type="entry name" value="Concanavalin A-like lectins/glucanases"/>
    <property type="match status" value="1"/>
</dbReference>
<name>A0AAV3AHR0_PYXAD</name>
<keyword evidence="4" id="KW-0833">Ubl conjugation pathway</keyword>
<dbReference type="InterPro" id="IPR013320">
    <property type="entry name" value="ConA-like_dom_sf"/>
</dbReference>
<dbReference type="Gene3D" id="3.30.160.60">
    <property type="entry name" value="Classic Zinc Finger"/>
    <property type="match status" value="1"/>
</dbReference>
<dbReference type="SMART" id="SM00589">
    <property type="entry name" value="PRY"/>
    <property type="match status" value="1"/>
</dbReference>
<evidence type="ECO:0008006" key="15">
    <source>
        <dbReference type="Google" id="ProtNLM"/>
    </source>
</evidence>
<dbReference type="InterPro" id="IPR003649">
    <property type="entry name" value="Bbox_C"/>
</dbReference>
<keyword evidence="1" id="KW-0399">Innate immunity</keyword>
<dbReference type="Gene3D" id="3.30.40.10">
    <property type="entry name" value="Zinc/RING finger domain, C3HC4 (zinc finger)"/>
    <property type="match status" value="1"/>
</dbReference>
<protein>
    <recommendedName>
        <fullName evidence="15">E3 ubiquitin-protein ligase TRIM39-like</fullName>
    </recommendedName>
</protein>
<evidence type="ECO:0000313" key="14">
    <source>
        <dbReference type="Proteomes" id="UP001181693"/>
    </source>
</evidence>
<dbReference type="PROSITE" id="PS50119">
    <property type="entry name" value="ZF_BBOX"/>
    <property type="match status" value="1"/>
</dbReference>
<dbReference type="GO" id="GO:0045087">
    <property type="term" value="P:innate immune response"/>
    <property type="evidence" value="ECO:0007669"/>
    <property type="project" value="UniProtKB-KW"/>
</dbReference>
<dbReference type="PROSITE" id="PS00518">
    <property type="entry name" value="ZF_RING_1"/>
    <property type="match status" value="1"/>
</dbReference>
<dbReference type="CDD" id="cd19769">
    <property type="entry name" value="Bbox2_TRIM16-like"/>
    <property type="match status" value="1"/>
</dbReference>
<dbReference type="SMART" id="SM00184">
    <property type="entry name" value="RING"/>
    <property type="match status" value="1"/>
</dbReference>
<feature type="domain" description="B box-type" evidence="11">
    <location>
        <begin position="135"/>
        <end position="176"/>
    </location>
</feature>
<proteinExistence type="predicted"/>
<evidence type="ECO:0000256" key="4">
    <source>
        <dbReference type="ARBA" id="ARBA00022786"/>
    </source>
</evidence>
<dbReference type="GO" id="GO:0008270">
    <property type="term" value="F:zinc ion binding"/>
    <property type="evidence" value="ECO:0007669"/>
    <property type="project" value="UniProtKB-KW"/>
</dbReference>
<comment type="caution">
    <text evidence="13">The sequence shown here is derived from an EMBL/GenBank/DDBJ whole genome shotgun (WGS) entry which is preliminary data.</text>
</comment>
<dbReference type="InterPro" id="IPR003877">
    <property type="entry name" value="SPRY_dom"/>
</dbReference>
<dbReference type="Pfam" id="PF00643">
    <property type="entry name" value="zf-B_box"/>
    <property type="match status" value="1"/>
</dbReference>
<keyword evidence="14" id="KW-1185">Reference proteome</keyword>
<dbReference type="PROSITE" id="PS50089">
    <property type="entry name" value="ZF_RING_2"/>
    <property type="match status" value="1"/>
</dbReference>
<dbReference type="PANTHER" id="PTHR25465:SF41">
    <property type="entry name" value="E3 UBIQUITIN-PROTEIN LIGASE RNF135"/>
    <property type="match status" value="1"/>
</dbReference>
<dbReference type="InterPro" id="IPR013083">
    <property type="entry name" value="Znf_RING/FYVE/PHD"/>
</dbReference>
<keyword evidence="7 9" id="KW-0175">Coiled coil</keyword>
<feature type="domain" description="B30.2/SPRY" evidence="12">
    <location>
        <begin position="336"/>
        <end position="523"/>
    </location>
</feature>
<evidence type="ECO:0000256" key="8">
    <source>
        <dbReference type="PROSITE-ProRule" id="PRU00024"/>
    </source>
</evidence>
<dbReference type="GO" id="GO:0005737">
    <property type="term" value="C:cytoplasm"/>
    <property type="evidence" value="ECO:0007669"/>
    <property type="project" value="UniProtKB-ARBA"/>
</dbReference>